<dbReference type="Proteomes" id="UP001177021">
    <property type="component" value="Unassembled WGS sequence"/>
</dbReference>
<reference evidence="1" key="1">
    <citation type="submission" date="2023-10" db="EMBL/GenBank/DDBJ databases">
        <authorList>
            <person name="Rodriguez Cubillos JULIANA M."/>
            <person name="De Vega J."/>
        </authorList>
    </citation>
    <scope>NUCLEOTIDE SEQUENCE</scope>
</reference>
<evidence type="ECO:0000313" key="2">
    <source>
        <dbReference type="Proteomes" id="UP001177021"/>
    </source>
</evidence>
<accession>A0ACB0K9H8</accession>
<sequence>MKFNNEQKWVVLTGRRDVLVVALLPRGKCHSYLLNSKVQHILASTSYNGTTVVWNLKKQKPVISFADSGRRRRCSALPWNPDVATQLVASDEDGSPSIRV</sequence>
<organism evidence="1 2">
    <name type="scientific">Trifolium pratense</name>
    <name type="common">Red clover</name>
    <dbReference type="NCBI Taxonomy" id="57577"/>
    <lineage>
        <taxon>Eukaryota</taxon>
        <taxon>Viridiplantae</taxon>
        <taxon>Streptophyta</taxon>
        <taxon>Embryophyta</taxon>
        <taxon>Tracheophyta</taxon>
        <taxon>Spermatophyta</taxon>
        <taxon>Magnoliopsida</taxon>
        <taxon>eudicotyledons</taxon>
        <taxon>Gunneridae</taxon>
        <taxon>Pentapetalae</taxon>
        <taxon>rosids</taxon>
        <taxon>fabids</taxon>
        <taxon>Fabales</taxon>
        <taxon>Fabaceae</taxon>
        <taxon>Papilionoideae</taxon>
        <taxon>50 kb inversion clade</taxon>
        <taxon>NPAAA clade</taxon>
        <taxon>Hologalegina</taxon>
        <taxon>IRL clade</taxon>
        <taxon>Trifolieae</taxon>
        <taxon>Trifolium</taxon>
    </lineage>
</organism>
<evidence type="ECO:0000313" key="1">
    <source>
        <dbReference type="EMBL" id="CAJ2652307.1"/>
    </source>
</evidence>
<protein>
    <submittedName>
        <fullName evidence="1">Uncharacterized protein</fullName>
    </submittedName>
</protein>
<comment type="caution">
    <text evidence="1">The sequence shown here is derived from an EMBL/GenBank/DDBJ whole genome shotgun (WGS) entry which is preliminary data.</text>
</comment>
<gene>
    <name evidence="1" type="ORF">MILVUS5_LOCUS19807</name>
</gene>
<keyword evidence="2" id="KW-1185">Reference proteome</keyword>
<name>A0ACB0K9H8_TRIPR</name>
<proteinExistence type="predicted"/>
<dbReference type="EMBL" id="CASHSV030000206">
    <property type="protein sequence ID" value="CAJ2652307.1"/>
    <property type="molecule type" value="Genomic_DNA"/>
</dbReference>